<dbReference type="AlphaFoldDB" id="A0AAW0MAI1"/>
<protein>
    <submittedName>
        <fullName evidence="1">Uncharacterized protein</fullName>
    </submittedName>
</protein>
<reference evidence="1" key="2">
    <citation type="journal article" date="2018" name="Sci. Data">
        <title>The draft genome sequence of cork oak.</title>
        <authorList>
            <person name="Ramos A.M."/>
            <person name="Usie A."/>
            <person name="Barbosa P."/>
            <person name="Barros P.M."/>
            <person name="Capote T."/>
            <person name="Chaves I."/>
            <person name="Simoes F."/>
            <person name="Abreu I."/>
            <person name="Carrasquinho I."/>
            <person name="Faro C."/>
            <person name="Guimaraes J.B."/>
            <person name="Mendonca D."/>
            <person name="Nobrega F."/>
            <person name="Rodrigues L."/>
            <person name="Saibo N.J.M."/>
            <person name="Varela M.C."/>
            <person name="Egas C."/>
            <person name="Matos J."/>
            <person name="Miguel C.M."/>
            <person name="Oliveira M.M."/>
            <person name="Ricardo C.P."/>
            <person name="Goncalves S."/>
        </authorList>
    </citation>
    <scope>NUCLEOTIDE SEQUENCE [LARGE SCALE GENOMIC DNA]</scope>
    <source>
        <strain evidence="1">HL8</strain>
    </source>
</reference>
<reference evidence="1" key="3">
    <citation type="submission" date="2023-07" db="EMBL/GenBank/DDBJ databases">
        <title>An improved reference 1 genome and first organelle genomes of Quercus suber.</title>
        <authorList>
            <consortium name="Genosuber Consortium"/>
            <person name="Usie A."/>
            <person name="Serra O."/>
            <person name="Barros P."/>
        </authorList>
    </citation>
    <scope>NUCLEOTIDE SEQUENCE</scope>
    <source>
        <strain evidence="1">HL8</strain>
        <tissue evidence="1">Leaves</tissue>
    </source>
</reference>
<evidence type="ECO:0000313" key="1">
    <source>
        <dbReference type="EMBL" id="KAK7860446.1"/>
    </source>
</evidence>
<dbReference type="InterPro" id="IPR032675">
    <property type="entry name" value="LRR_dom_sf"/>
</dbReference>
<name>A0AAW0MAI1_QUESU</name>
<comment type="caution">
    <text evidence="1">The sequence shown here is derived from an EMBL/GenBank/DDBJ whole genome shotgun (WGS) entry which is preliminary data.</text>
</comment>
<gene>
    <name evidence="1" type="ORF">CFP56_036699</name>
</gene>
<dbReference type="SUPFAM" id="SSF52058">
    <property type="entry name" value="L domain-like"/>
    <property type="match status" value="1"/>
</dbReference>
<accession>A0AAW0MAI1</accession>
<dbReference type="Gene3D" id="3.80.10.10">
    <property type="entry name" value="Ribonuclease Inhibitor"/>
    <property type="match status" value="1"/>
</dbReference>
<sequence length="356" mass="41423">MREEEDIPSANLRLACNSFNNFSGPTGFPCLTQLDLSHLRIIDELDSWMQPEYFPVLKILDLGYTNIVTILESISRFTRLLDLKIRDCKKLQEISRLPQSIRTVDAMNCDRLDTQSSSRLLNQFGEILGILPNIVAQAATSFDSEWPQIGNYLILPVTEIPKWLKFNHHQSVGNSVSFLVGPKFSNLVVCIAFPSKDVDNDIGYLWIVDIFINGKRQYTTDTRWANNNYDHVWLIYGKVNISNPYEENRIEVEVKPHDRNLSLNRMRIYAECICCPQKPNISPASSMDQCAFNNGEEDSGCVGIRRRLRRRNHRPTHARRPQKHHLSRFGWLRIRYRLWKPSSKPWRRRITNGFCD</sequence>
<proteinExistence type="predicted"/>
<dbReference type="EMBL" id="PKMF04000006">
    <property type="protein sequence ID" value="KAK7860446.1"/>
    <property type="molecule type" value="Genomic_DNA"/>
</dbReference>
<reference evidence="1" key="1">
    <citation type="submission" date="2017-12" db="EMBL/GenBank/DDBJ databases">
        <authorList>
            <person name="Barbosa P."/>
            <person name="Usie A."/>
            <person name="Ramos A.M."/>
        </authorList>
    </citation>
    <scope>NUCLEOTIDE SEQUENCE</scope>
    <source>
        <strain evidence="1">HL8</strain>
        <tissue evidence="1">Leaves</tissue>
    </source>
</reference>
<organism evidence="1">
    <name type="scientific">Quercus suber</name>
    <name type="common">Cork oak</name>
    <dbReference type="NCBI Taxonomy" id="58331"/>
    <lineage>
        <taxon>Eukaryota</taxon>
        <taxon>Viridiplantae</taxon>
        <taxon>Streptophyta</taxon>
        <taxon>Embryophyta</taxon>
        <taxon>Tracheophyta</taxon>
        <taxon>Spermatophyta</taxon>
        <taxon>Magnoliopsida</taxon>
        <taxon>eudicotyledons</taxon>
        <taxon>Gunneridae</taxon>
        <taxon>Pentapetalae</taxon>
        <taxon>rosids</taxon>
        <taxon>fabids</taxon>
        <taxon>Fagales</taxon>
        <taxon>Fagaceae</taxon>
        <taxon>Quercus</taxon>
    </lineage>
</organism>